<dbReference type="Gene3D" id="2.60.120.10">
    <property type="entry name" value="Jelly Rolls"/>
    <property type="match status" value="2"/>
</dbReference>
<feature type="compositionally biased region" description="Low complexity" evidence="9">
    <location>
        <begin position="13"/>
        <end position="28"/>
    </location>
</feature>
<feature type="domain" description="Cyclic nucleotide-binding" evidence="10">
    <location>
        <begin position="54"/>
        <end position="171"/>
    </location>
</feature>
<dbReference type="FunFam" id="2.60.120.10:FF:000057">
    <property type="entry name" value="Cyclic nucleotide-binding domain protein"/>
    <property type="match status" value="1"/>
</dbReference>
<evidence type="ECO:0000313" key="12">
    <source>
        <dbReference type="Proteomes" id="UP000193560"/>
    </source>
</evidence>
<keyword evidence="7" id="KW-1071">Ligand-gated ion channel</keyword>
<evidence type="ECO:0000259" key="10">
    <source>
        <dbReference type="PROSITE" id="PS50042"/>
    </source>
</evidence>
<dbReference type="SUPFAM" id="SSF52047">
    <property type="entry name" value="RNI-like"/>
    <property type="match status" value="1"/>
</dbReference>
<dbReference type="InterPro" id="IPR001611">
    <property type="entry name" value="Leu-rich_rpt"/>
</dbReference>
<feature type="region of interest" description="Disordered" evidence="9">
    <location>
        <begin position="1"/>
        <end position="33"/>
    </location>
</feature>
<dbReference type="InterPro" id="IPR000595">
    <property type="entry name" value="cNMP-bd_dom"/>
</dbReference>
<evidence type="ECO:0000256" key="9">
    <source>
        <dbReference type="SAM" id="MobiDB-lite"/>
    </source>
</evidence>
<dbReference type="SUPFAM" id="SSF51206">
    <property type="entry name" value="cAMP-binding domain-like"/>
    <property type="match status" value="2"/>
</dbReference>
<dbReference type="Gene3D" id="3.80.10.10">
    <property type="entry name" value="Ribonuclease Inhibitor"/>
    <property type="match status" value="2"/>
</dbReference>
<dbReference type="CDD" id="cd00038">
    <property type="entry name" value="CAP_ED"/>
    <property type="match status" value="2"/>
</dbReference>
<dbReference type="InterPro" id="IPR032675">
    <property type="entry name" value="LRR_dom_sf"/>
</dbReference>
<feature type="domain" description="Cyclic nucleotide-binding" evidence="10">
    <location>
        <begin position="250"/>
        <end position="347"/>
    </location>
</feature>
<evidence type="ECO:0000256" key="3">
    <source>
        <dbReference type="ARBA" id="ARBA00022692"/>
    </source>
</evidence>
<keyword evidence="5" id="KW-0406">Ion transport</keyword>
<evidence type="ECO:0000256" key="1">
    <source>
        <dbReference type="ARBA" id="ARBA00004141"/>
    </source>
</evidence>
<proteinExistence type="predicted"/>
<evidence type="ECO:0000256" key="7">
    <source>
        <dbReference type="ARBA" id="ARBA00023286"/>
    </source>
</evidence>
<dbReference type="PANTHER" id="PTHR45638">
    <property type="entry name" value="CYCLIC NUCLEOTIDE-GATED CATION CHANNEL SUBUNIT A"/>
    <property type="match status" value="1"/>
</dbReference>
<dbReference type="InterPro" id="IPR018488">
    <property type="entry name" value="cNMP-bd_CS"/>
</dbReference>
<keyword evidence="8" id="KW-0407">Ion channel</keyword>
<dbReference type="AlphaFoldDB" id="A0A1X2IKT0"/>
<comment type="caution">
    <text evidence="11">The sequence shown here is derived from an EMBL/GenBank/DDBJ whole genome shotgun (WGS) entry which is preliminary data.</text>
</comment>
<dbReference type="OrthoDB" id="421226at2759"/>
<dbReference type="GO" id="GO:0016020">
    <property type="term" value="C:membrane"/>
    <property type="evidence" value="ECO:0007669"/>
    <property type="project" value="UniProtKB-SubCell"/>
</dbReference>
<feature type="region of interest" description="Disordered" evidence="9">
    <location>
        <begin position="458"/>
        <end position="481"/>
    </location>
</feature>
<dbReference type="SMART" id="SM00367">
    <property type="entry name" value="LRR_CC"/>
    <property type="match status" value="10"/>
</dbReference>
<dbReference type="InterPro" id="IPR050866">
    <property type="entry name" value="CNG_cation_channel"/>
</dbReference>
<dbReference type="EMBL" id="MCGE01000009">
    <property type="protein sequence ID" value="ORZ18152.1"/>
    <property type="molecule type" value="Genomic_DNA"/>
</dbReference>
<dbReference type="InterPro" id="IPR006553">
    <property type="entry name" value="Leu-rich_rpt_Cys-con_subtyp"/>
</dbReference>
<keyword evidence="2" id="KW-0813">Transport</keyword>
<dbReference type="GO" id="GO:0044877">
    <property type="term" value="F:protein-containing complex binding"/>
    <property type="evidence" value="ECO:0007669"/>
    <property type="project" value="TreeGrafter"/>
</dbReference>
<evidence type="ECO:0000256" key="5">
    <source>
        <dbReference type="ARBA" id="ARBA00023065"/>
    </source>
</evidence>
<protein>
    <recommendedName>
        <fullName evidence="10">Cyclic nucleotide-binding domain-containing protein</fullName>
    </recommendedName>
</protein>
<dbReference type="Pfam" id="PF13516">
    <property type="entry name" value="LRR_6"/>
    <property type="match status" value="2"/>
</dbReference>
<dbReference type="STRING" id="90262.A0A1X2IKT0"/>
<accession>A0A1X2IKT0</accession>
<dbReference type="PANTHER" id="PTHR45638:SF24">
    <property type="entry name" value="CYCLIC NUCLEOTIDE-BINDING DOMAIN PROTEIN (AFU_ORTHOLOGUE AFUA_2G03170)"/>
    <property type="match status" value="1"/>
</dbReference>
<evidence type="ECO:0000256" key="8">
    <source>
        <dbReference type="ARBA" id="ARBA00023303"/>
    </source>
</evidence>
<feature type="compositionally biased region" description="Low complexity" evidence="9">
    <location>
        <begin position="181"/>
        <end position="207"/>
    </location>
</feature>
<comment type="subcellular location">
    <subcellularLocation>
        <location evidence="1">Membrane</location>
        <topology evidence="1">Multi-pass membrane protein</topology>
    </subcellularLocation>
</comment>
<dbReference type="SMART" id="SM00100">
    <property type="entry name" value="cNMP"/>
    <property type="match status" value="2"/>
</dbReference>
<keyword evidence="3" id="KW-0812">Transmembrane</keyword>
<keyword evidence="12" id="KW-1185">Reference proteome</keyword>
<dbReference type="GO" id="GO:0005221">
    <property type="term" value="F:intracellularly cyclic nucleotide-activated monoatomic cation channel activity"/>
    <property type="evidence" value="ECO:0007669"/>
    <property type="project" value="InterPro"/>
</dbReference>
<dbReference type="Proteomes" id="UP000193560">
    <property type="component" value="Unassembled WGS sequence"/>
</dbReference>
<keyword evidence="4" id="KW-1133">Transmembrane helix</keyword>
<evidence type="ECO:0000256" key="6">
    <source>
        <dbReference type="ARBA" id="ARBA00023136"/>
    </source>
</evidence>
<dbReference type="InterPro" id="IPR014710">
    <property type="entry name" value="RmlC-like_jellyroll"/>
</dbReference>
<dbReference type="PROSITE" id="PS00889">
    <property type="entry name" value="CNMP_BINDING_2"/>
    <property type="match status" value="1"/>
</dbReference>
<evidence type="ECO:0000256" key="4">
    <source>
        <dbReference type="ARBA" id="ARBA00022989"/>
    </source>
</evidence>
<dbReference type="Pfam" id="PF00027">
    <property type="entry name" value="cNMP_binding"/>
    <property type="match status" value="2"/>
</dbReference>
<dbReference type="InterPro" id="IPR018490">
    <property type="entry name" value="cNMP-bd_dom_sf"/>
</dbReference>
<name>A0A1X2IKT0_9FUNG</name>
<evidence type="ECO:0000313" key="11">
    <source>
        <dbReference type="EMBL" id="ORZ18152.1"/>
    </source>
</evidence>
<feature type="compositionally biased region" description="Polar residues" evidence="9">
    <location>
        <begin position="1"/>
        <end position="12"/>
    </location>
</feature>
<feature type="compositionally biased region" description="Low complexity" evidence="9">
    <location>
        <begin position="461"/>
        <end position="472"/>
    </location>
</feature>
<gene>
    <name evidence="11" type="ORF">BCR42DRAFT_350720</name>
</gene>
<dbReference type="PROSITE" id="PS50042">
    <property type="entry name" value="CNMP_BINDING_3"/>
    <property type="match status" value="2"/>
</dbReference>
<evidence type="ECO:0000256" key="2">
    <source>
        <dbReference type="ARBA" id="ARBA00022448"/>
    </source>
</evidence>
<sequence>MIDCESQTHWTGTTTPTSPPSSSTSTTSDIQQHEQHQQYYPSDLLTSLRQHSLFQRTNNEAFLTKLATSMHVRIYNPRDIIISKGEASKAMFFLLRGEVEVCSADFERIYATLPQGSCFGEIGILYAMPRTATVVASLKCTVAALTSEQVHSLLPQFPDVEKIIRHEAEERMALMEKSEQQQEQLEIDQQQQQQQLSPSPSSQTSSPRPKSIDSSASLGERHQQQRSSVQNNVESFSKTGIRTHLEKIPFFFGCPEDFLHLICLSIQPRNYGPNTVIFNQDDQGDEMYFIVDGSVDIKTRSNSYGRLGPGGYFGDTSVLLNIPRATTVQTVTQVELYVLNRVNLQQVCDLFPDTGARLKTMTENKLQDLYEGKFDEFQGIHPTALDDIQPQSVCRTTCDQDPTLPITPATQLRKIETRKRRASVAVWNDPLLSQHLKKEEEEEEEDEDHKEMLRARGLERPISPSPSSWAIPNTPPDDQEPMELDAMMKTKSTFASPGDRLTTLDPSILVRILTFLDFGSMIRMMRLNKAACLLFFAKTSALLHDVDLSTIHKRITDDTFASLMHLIRRRLRSLCLSQCFHLTDLGFRTLLINDDDDAGAGDDAVASPDTPPHSALDSTPSLPAPHLGEGRRLLLQHLHTLDLNSCWLLTDKSLQLLGETCPQLKKLDLSNCRKITNVGMYRFLEAKRELQQRMAPTKVPGLEWLSLSYCKNLNNVTMQHLADYTRDSLMYLNLQRCTKITDPGFAIWAAAPDGTVTGDAADSANSAQFTKLKELVLVDCSFLTDRAIQLLTSAAPGLERLCLSFCCSLSDSAMTYLALLPHLTDLDVSFCGAAVSDLSLKALVDFSEQTPRSLSITAETPPRSAISRRVSSLRRLNIRGCVRVTGNGLLSFLATHPFDKAAPLEELNVSQCPCISMETKKTILDHSLVQHLSI</sequence>
<keyword evidence="6" id="KW-0472">Membrane</keyword>
<feature type="region of interest" description="Disordered" evidence="9">
    <location>
        <begin position="601"/>
        <end position="622"/>
    </location>
</feature>
<organism evidence="11 12">
    <name type="scientific">Absidia repens</name>
    <dbReference type="NCBI Taxonomy" id="90262"/>
    <lineage>
        <taxon>Eukaryota</taxon>
        <taxon>Fungi</taxon>
        <taxon>Fungi incertae sedis</taxon>
        <taxon>Mucoromycota</taxon>
        <taxon>Mucoromycotina</taxon>
        <taxon>Mucoromycetes</taxon>
        <taxon>Mucorales</taxon>
        <taxon>Cunninghamellaceae</taxon>
        <taxon>Absidia</taxon>
    </lineage>
</organism>
<reference evidence="11 12" key="1">
    <citation type="submission" date="2016-07" db="EMBL/GenBank/DDBJ databases">
        <title>Pervasive Adenine N6-methylation of Active Genes in Fungi.</title>
        <authorList>
            <consortium name="DOE Joint Genome Institute"/>
            <person name="Mondo S.J."/>
            <person name="Dannebaum R.O."/>
            <person name="Kuo R.C."/>
            <person name="Labutti K."/>
            <person name="Haridas S."/>
            <person name="Kuo A."/>
            <person name="Salamov A."/>
            <person name="Ahrendt S.R."/>
            <person name="Lipzen A."/>
            <person name="Sullivan W."/>
            <person name="Andreopoulos W.B."/>
            <person name="Clum A."/>
            <person name="Lindquist E."/>
            <person name="Daum C."/>
            <person name="Ramamoorthy G.K."/>
            <person name="Gryganskyi A."/>
            <person name="Culley D."/>
            <person name="Magnuson J.K."/>
            <person name="James T.Y."/>
            <person name="O'Malley M.A."/>
            <person name="Stajich J.E."/>
            <person name="Spatafora J.W."/>
            <person name="Visel A."/>
            <person name="Grigoriev I.V."/>
        </authorList>
    </citation>
    <scope>NUCLEOTIDE SEQUENCE [LARGE SCALE GENOMIC DNA]</scope>
    <source>
        <strain evidence="11 12">NRRL 1336</strain>
    </source>
</reference>
<feature type="region of interest" description="Disordered" evidence="9">
    <location>
        <begin position="174"/>
        <end position="233"/>
    </location>
</feature>